<evidence type="ECO:0000256" key="10">
    <source>
        <dbReference type="PIRSR" id="PIRSR604808-2"/>
    </source>
</evidence>
<feature type="binding site" evidence="10">
    <location>
        <position position="368"/>
    </location>
    <ligand>
        <name>Mg(2+)</name>
        <dbReference type="ChEBI" id="CHEBI:18420"/>
        <label>1</label>
    </ligand>
</feature>
<feature type="binding site" evidence="10">
    <location>
        <position position="235"/>
    </location>
    <ligand>
        <name>Mg(2+)</name>
        <dbReference type="ChEBI" id="CHEBI:18420"/>
        <label>1</label>
    </ligand>
</feature>
<name>A0A1E4T3W4_9ASCO</name>
<keyword evidence="8" id="KW-0539">Nucleus</keyword>
<evidence type="ECO:0000259" key="14">
    <source>
        <dbReference type="PROSITE" id="PS51999"/>
    </source>
</evidence>
<feature type="binding site" evidence="10">
    <location>
        <position position="369"/>
    </location>
    <ligand>
        <name>Mg(2+)</name>
        <dbReference type="ChEBI" id="CHEBI:18420"/>
        <label>1</label>
    </ligand>
</feature>
<dbReference type="GO" id="GO:0005634">
    <property type="term" value="C:nucleus"/>
    <property type="evidence" value="ECO:0007669"/>
    <property type="project" value="TreeGrafter"/>
</dbReference>
<dbReference type="Proteomes" id="UP000094801">
    <property type="component" value="Unassembled WGS sequence"/>
</dbReference>
<keyword evidence="16" id="KW-1185">Reference proteome</keyword>
<dbReference type="InterPro" id="IPR005135">
    <property type="entry name" value="Endo/exonuclease/phosphatase"/>
</dbReference>
<dbReference type="GO" id="GO:0008270">
    <property type="term" value="F:zinc ion binding"/>
    <property type="evidence" value="ECO:0007669"/>
    <property type="project" value="UniProtKB-KW"/>
</dbReference>
<comment type="cofactor">
    <cofactor evidence="10">
        <name>Mg(2+)</name>
        <dbReference type="ChEBI" id="CHEBI:18420"/>
    </cofactor>
    <cofactor evidence="10">
        <name>Mn(2+)</name>
        <dbReference type="ChEBI" id="CHEBI:29035"/>
    </cofactor>
    <text evidence="10">Probably binds two magnesium or manganese ions per subunit.</text>
</comment>
<dbReference type="GO" id="GO:0008081">
    <property type="term" value="F:phosphoric diester hydrolase activity"/>
    <property type="evidence" value="ECO:0007669"/>
    <property type="project" value="TreeGrafter"/>
</dbReference>
<evidence type="ECO:0000256" key="5">
    <source>
        <dbReference type="ARBA" id="ARBA00022801"/>
    </source>
</evidence>
<accession>A0A1E4T3W4</accession>
<dbReference type="EMBL" id="KV453850">
    <property type="protein sequence ID" value="ODV86412.1"/>
    <property type="molecule type" value="Genomic_DNA"/>
</dbReference>
<dbReference type="GO" id="GO:0003906">
    <property type="term" value="F:DNA-(apurinic or apyrimidinic site) endonuclease activity"/>
    <property type="evidence" value="ECO:0007669"/>
    <property type="project" value="TreeGrafter"/>
</dbReference>
<evidence type="ECO:0000256" key="8">
    <source>
        <dbReference type="ARBA" id="ARBA00023242"/>
    </source>
</evidence>
<reference evidence="16" key="1">
    <citation type="submission" date="2016-04" db="EMBL/GenBank/DDBJ databases">
        <title>Comparative genomics of biotechnologically important yeasts.</title>
        <authorList>
            <consortium name="DOE Joint Genome Institute"/>
            <person name="Riley R."/>
            <person name="Haridas S."/>
            <person name="Wolfe K.H."/>
            <person name="Lopes M.R."/>
            <person name="Hittinger C.T."/>
            <person name="Goker M."/>
            <person name="Salamov A."/>
            <person name="Wisecaver J."/>
            <person name="Long T.M."/>
            <person name="Aerts A.L."/>
            <person name="Barry K."/>
            <person name="Choi C."/>
            <person name="Clum A."/>
            <person name="Coughlan A.Y."/>
            <person name="Deshpande S."/>
            <person name="Douglass A.P."/>
            <person name="Hanson S.J."/>
            <person name="Klenk H.-P."/>
            <person name="Labutti K."/>
            <person name="Lapidus A."/>
            <person name="Lindquist E."/>
            <person name="Lipzen A."/>
            <person name="Meier-Kolthoff J.P."/>
            <person name="Ohm R.A."/>
            <person name="Otillar R.P."/>
            <person name="Pangilinan J."/>
            <person name="Peng Y."/>
            <person name="Rokas A."/>
            <person name="Rosa C.A."/>
            <person name="Scheuner C."/>
            <person name="Sibirny A.A."/>
            <person name="Slot J.C."/>
            <person name="Stielow J.B."/>
            <person name="Sun H."/>
            <person name="Kurtzman C.P."/>
            <person name="Blackwell M."/>
            <person name="Grigoriev I.V."/>
            <person name="Jeffries T.W."/>
        </authorList>
    </citation>
    <scope>NUCLEOTIDE SEQUENCE [LARGE SCALE GENOMIC DNA]</scope>
    <source>
        <strain evidence="16">NRRL YB-2248</strain>
    </source>
</reference>
<keyword evidence="10" id="KW-0464">Manganese</keyword>
<evidence type="ECO:0000256" key="1">
    <source>
        <dbReference type="ARBA" id="ARBA00007092"/>
    </source>
</evidence>
<keyword evidence="6" id="KW-0862">Zinc</keyword>
<dbReference type="PROSITE" id="PS51435">
    <property type="entry name" value="AP_NUCLEASE_F1_4"/>
    <property type="match status" value="1"/>
</dbReference>
<feature type="active site" evidence="9">
    <location>
        <position position="194"/>
    </location>
</feature>
<dbReference type="GO" id="GO:0006284">
    <property type="term" value="P:base-excision repair"/>
    <property type="evidence" value="ECO:0007669"/>
    <property type="project" value="TreeGrafter"/>
</dbReference>
<feature type="domain" description="GRF-type" evidence="14">
    <location>
        <begin position="508"/>
        <end position="579"/>
    </location>
</feature>
<keyword evidence="4 12" id="KW-0863">Zinc-finger</keyword>
<evidence type="ECO:0000256" key="7">
    <source>
        <dbReference type="ARBA" id="ARBA00022842"/>
    </source>
</evidence>
<dbReference type="Gene3D" id="3.60.10.10">
    <property type="entry name" value="Endonuclease/exonuclease/phosphatase"/>
    <property type="match status" value="1"/>
</dbReference>
<keyword evidence="3 10" id="KW-0479">Metal-binding</keyword>
<evidence type="ECO:0000256" key="11">
    <source>
        <dbReference type="PIRSR" id="PIRSR604808-3"/>
    </source>
</evidence>
<feature type="active site" description="Proton donor/acceptor" evidence="9">
    <location>
        <position position="235"/>
    </location>
</feature>
<evidence type="ECO:0000256" key="12">
    <source>
        <dbReference type="PROSITE-ProRule" id="PRU01343"/>
    </source>
</evidence>
<feature type="site" description="Transition state stabilizer" evidence="11">
    <location>
        <position position="237"/>
    </location>
</feature>
<dbReference type="PANTHER" id="PTHR22748">
    <property type="entry name" value="AP ENDONUCLEASE"/>
    <property type="match status" value="1"/>
</dbReference>
<dbReference type="OrthoDB" id="391817at2759"/>
<feature type="binding site" evidence="10">
    <location>
        <position position="28"/>
    </location>
    <ligand>
        <name>Mg(2+)</name>
        <dbReference type="ChEBI" id="CHEBI:18420"/>
        <label>1</label>
    </ligand>
</feature>
<dbReference type="InterPro" id="IPR036691">
    <property type="entry name" value="Endo/exonu/phosph_ase_sf"/>
</dbReference>
<dbReference type="Pfam" id="PF03372">
    <property type="entry name" value="Exo_endo_phos"/>
    <property type="match status" value="1"/>
</dbReference>
<evidence type="ECO:0000256" key="4">
    <source>
        <dbReference type="ARBA" id="ARBA00022771"/>
    </source>
</evidence>
<feature type="compositionally biased region" description="Polar residues" evidence="13">
    <location>
        <begin position="545"/>
        <end position="562"/>
    </location>
</feature>
<evidence type="ECO:0000256" key="3">
    <source>
        <dbReference type="ARBA" id="ARBA00022723"/>
    </source>
</evidence>
<dbReference type="PANTHER" id="PTHR22748:SF4">
    <property type="entry name" value="DNA-(APURINIC OR APYRIMIDINIC SITE) ENDONUCLEASE 2"/>
    <property type="match status" value="1"/>
</dbReference>
<evidence type="ECO:0000256" key="6">
    <source>
        <dbReference type="ARBA" id="ARBA00022833"/>
    </source>
</evidence>
<sequence length="579" mass="65820">MSQDDLTSIPNTIHTKKSSSTLRLISFNVNGIKTLRNYHPWTTTPTYNDVLKYMNGDIITFQELKLQRSDIDLGIADLKDYISFITVPVSKKGYSGVGVFIRKPTSTDDYCIKRSLTVVRAEEGITGLLEYKKTGLSYIEASTVEKYKSDCIGGYPKHSIDQDERDKNTMKKIDTEGRCILVELSYDVVIISVYCPANSMGTEEGENGRLLFLSCLFERIRSLKQMGKEVILMGDINVCVDLIDSDETIKCGLNEGLLKKPEDLSNFEKENTKACIEFKSSSEARSLLNSIVFDTTGLVKDKDKDQKLLFDSTREIQGRRMKMYTVWNTFKNTRPLNVGSRIDLILVTEKLMKVVNQADIWAHLHGSDHCPIFTDFEVCDFSSAQDQYSSYKDKTNWLEAKTFYELHTGRSIDSFFTKGSSTKPKSKNTQIKLVNDSTTKRRIDTDPHVSRKKPTNEQQRISNFFFKPTTTKQEVEEVKPTKIKDSVKMSVSDFKSMLQNSSSSAPCCKHKEVCSLRSVKKGSSQNLGKKFWCCARVSKHETWHSDVQPSDADSNSQPQSQDQEVDEFNCGYFKWASKV</sequence>
<feature type="site" description="Important for catalytic activity" evidence="11">
    <location>
        <position position="343"/>
    </location>
</feature>
<dbReference type="AlphaFoldDB" id="A0A1E4T3W4"/>
<gene>
    <name evidence="15" type="ORF">CANARDRAFT_6887</name>
</gene>
<dbReference type="STRING" id="983967.A0A1E4T3W4"/>
<organism evidence="15 16">
    <name type="scientific">[Candida] arabinofermentans NRRL YB-2248</name>
    <dbReference type="NCBI Taxonomy" id="983967"/>
    <lineage>
        <taxon>Eukaryota</taxon>
        <taxon>Fungi</taxon>
        <taxon>Dikarya</taxon>
        <taxon>Ascomycota</taxon>
        <taxon>Saccharomycotina</taxon>
        <taxon>Pichiomycetes</taxon>
        <taxon>Pichiales</taxon>
        <taxon>Pichiaceae</taxon>
        <taxon>Ogataea</taxon>
        <taxon>Ogataea/Candida clade</taxon>
    </lineage>
</organism>
<feature type="active site" description="Proton acceptor" evidence="9">
    <location>
        <position position="369"/>
    </location>
</feature>
<keyword evidence="7 10" id="KW-0460">Magnesium</keyword>
<feature type="binding site" evidence="10">
    <location>
        <position position="237"/>
    </location>
    <ligand>
        <name>Mg(2+)</name>
        <dbReference type="ChEBI" id="CHEBI:18420"/>
        <label>1</label>
    </ligand>
</feature>
<feature type="site" description="Interaction with DNA substrate" evidence="11">
    <location>
        <position position="369"/>
    </location>
</feature>
<dbReference type="InterPro" id="IPR010666">
    <property type="entry name" value="Znf_GRF"/>
</dbReference>
<evidence type="ECO:0000256" key="9">
    <source>
        <dbReference type="PIRSR" id="PIRSR604808-1"/>
    </source>
</evidence>
<evidence type="ECO:0000313" key="16">
    <source>
        <dbReference type="Proteomes" id="UP000094801"/>
    </source>
</evidence>
<comment type="similarity">
    <text evidence="1">Belongs to the DNA repair enzymes AP/ExoA family.</text>
</comment>
<proteinExistence type="inferred from homology"/>
<evidence type="ECO:0000256" key="13">
    <source>
        <dbReference type="SAM" id="MobiDB-lite"/>
    </source>
</evidence>
<feature type="binding site" evidence="10">
    <location>
        <position position="63"/>
    </location>
    <ligand>
        <name>Mg(2+)</name>
        <dbReference type="ChEBI" id="CHEBI:18420"/>
        <label>1</label>
    </ligand>
</feature>
<dbReference type="SUPFAM" id="SSF56219">
    <property type="entry name" value="DNase I-like"/>
    <property type="match status" value="1"/>
</dbReference>
<dbReference type="PROSITE" id="PS51999">
    <property type="entry name" value="ZF_GRF"/>
    <property type="match status" value="1"/>
</dbReference>
<evidence type="ECO:0000313" key="15">
    <source>
        <dbReference type="EMBL" id="ODV86412.1"/>
    </source>
</evidence>
<protein>
    <recommendedName>
        <fullName evidence="2">DNA-(apurinic or apyrimidinic site) endonuclease 2</fullName>
    </recommendedName>
</protein>
<dbReference type="GO" id="GO:0008311">
    <property type="term" value="F:double-stranded DNA 3'-5' DNA exonuclease activity"/>
    <property type="evidence" value="ECO:0007669"/>
    <property type="project" value="TreeGrafter"/>
</dbReference>
<feature type="region of interest" description="Disordered" evidence="13">
    <location>
        <begin position="545"/>
        <end position="565"/>
    </location>
</feature>
<keyword evidence="5" id="KW-0378">Hydrolase</keyword>
<evidence type="ECO:0000256" key="2">
    <source>
        <dbReference type="ARBA" id="ARBA00013541"/>
    </source>
</evidence>
<dbReference type="InterPro" id="IPR004808">
    <property type="entry name" value="AP_endonuc_1"/>
</dbReference>